<dbReference type="PROSITE" id="PS00723">
    <property type="entry name" value="POLYPRENYL_SYNTHASE_1"/>
    <property type="match status" value="1"/>
</dbReference>
<accession>A0A9C6X7D2</accession>
<dbReference type="CTD" id="43697"/>
<evidence type="ECO:0000256" key="4">
    <source>
        <dbReference type="ARBA" id="ARBA00022723"/>
    </source>
</evidence>
<dbReference type="Pfam" id="PF00348">
    <property type="entry name" value="polyprenyl_synt"/>
    <property type="match status" value="1"/>
</dbReference>
<dbReference type="GO" id="GO:0042811">
    <property type="term" value="P:pheromone biosynthetic process"/>
    <property type="evidence" value="ECO:0007669"/>
    <property type="project" value="UniProtKB-ARBA"/>
</dbReference>
<dbReference type="OrthoDB" id="9927103at2759"/>
<dbReference type="GO" id="GO:0004659">
    <property type="term" value="F:prenyltransferase activity"/>
    <property type="evidence" value="ECO:0007669"/>
    <property type="project" value="InterPro"/>
</dbReference>
<dbReference type="PANTHER" id="PTHR12001">
    <property type="entry name" value="GERANYLGERANYL PYROPHOSPHATE SYNTHASE"/>
    <property type="match status" value="1"/>
</dbReference>
<evidence type="ECO:0000256" key="2">
    <source>
        <dbReference type="ARBA" id="ARBA00006706"/>
    </source>
</evidence>
<dbReference type="KEGG" id="foc:127751264"/>
<keyword evidence="6" id="KW-0414">Isoprene biosynthesis</keyword>
<gene>
    <name evidence="8" type="primary">LOC127751264</name>
</gene>
<dbReference type="RefSeq" id="XP_052130463.1">
    <property type="nucleotide sequence ID" value="XM_052274503.1"/>
</dbReference>
<dbReference type="PANTHER" id="PTHR12001:SF69">
    <property type="entry name" value="ALL TRANS-POLYPRENYL-DIPHOSPHATE SYNTHASE PDSS1"/>
    <property type="match status" value="1"/>
</dbReference>
<evidence type="ECO:0000313" key="8">
    <source>
        <dbReference type="RefSeq" id="XP_052130463.1"/>
    </source>
</evidence>
<comment type="similarity">
    <text evidence="2">Belongs to the FPP/GGPP synthase family.</text>
</comment>
<dbReference type="GO" id="GO:0046872">
    <property type="term" value="F:metal ion binding"/>
    <property type="evidence" value="ECO:0007669"/>
    <property type="project" value="UniProtKB-KW"/>
</dbReference>
<dbReference type="SUPFAM" id="SSF48576">
    <property type="entry name" value="Terpenoid synthases"/>
    <property type="match status" value="1"/>
</dbReference>
<dbReference type="AlphaFoldDB" id="A0A9C6X7D2"/>
<dbReference type="Gene3D" id="1.10.600.10">
    <property type="entry name" value="Farnesyl Diphosphate Synthase"/>
    <property type="match status" value="1"/>
</dbReference>
<comment type="cofactor">
    <cofactor evidence="1">
        <name>Mg(2+)</name>
        <dbReference type="ChEBI" id="CHEBI:18420"/>
    </cofactor>
</comment>
<evidence type="ECO:0000256" key="6">
    <source>
        <dbReference type="ARBA" id="ARBA00023229"/>
    </source>
</evidence>
<evidence type="ECO:0000256" key="5">
    <source>
        <dbReference type="ARBA" id="ARBA00022842"/>
    </source>
</evidence>
<organism evidence="7 8">
    <name type="scientific">Frankliniella occidentalis</name>
    <name type="common">Western flower thrips</name>
    <name type="synonym">Euthrips occidentalis</name>
    <dbReference type="NCBI Taxonomy" id="133901"/>
    <lineage>
        <taxon>Eukaryota</taxon>
        <taxon>Metazoa</taxon>
        <taxon>Ecdysozoa</taxon>
        <taxon>Arthropoda</taxon>
        <taxon>Hexapoda</taxon>
        <taxon>Insecta</taxon>
        <taxon>Pterygota</taxon>
        <taxon>Neoptera</taxon>
        <taxon>Paraneoptera</taxon>
        <taxon>Thysanoptera</taxon>
        <taxon>Terebrantia</taxon>
        <taxon>Thripoidea</taxon>
        <taxon>Thripidae</taxon>
        <taxon>Frankliniella</taxon>
    </lineage>
</organism>
<dbReference type="Proteomes" id="UP000504606">
    <property type="component" value="Unplaced"/>
</dbReference>
<protein>
    <submittedName>
        <fullName evidence="8">Uncharacterized protein LOC127751264</fullName>
    </submittedName>
</protein>
<proteinExistence type="inferred from homology"/>
<dbReference type="InterPro" id="IPR008949">
    <property type="entry name" value="Isoprenoid_synthase_dom_sf"/>
</dbReference>
<reference evidence="8" key="1">
    <citation type="submission" date="2025-08" db="UniProtKB">
        <authorList>
            <consortium name="RefSeq"/>
        </authorList>
    </citation>
    <scope>IDENTIFICATION</scope>
    <source>
        <tissue evidence="8">Whole organism</tissue>
    </source>
</reference>
<dbReference type="GO" id="GO:1990234">
    <property type="term" value="C:transferase complex"/>
    <property type="evidence" value="ECO:0007669"/>
    <property type="project" value="TreeGrafter"/>
</dbReference>
<evidence type="ECO:0000313" key="7">
    <source>
        <dbReference type="Proteomes" id="UP000504606"/>
    </source>
</evidence>
<sequence>RQELRRHTSHDELYTIAQYYFDGQGKCLRPMLCLLFSHALNFHIHKKDMPLLESQRRVAMISEMVHSASLIHDDVIDCSDFRRGKPSVNVLWNHKKTAVAGSRLLSSVRSQQPGSLPEYRVDPYQLVDDDLKNVHFDVQEPLALEPLGLFWGKLENLGSQQLCPSLEFRLGQKVWVDAKVDCGQIVAKQAKKNKWNKKTTKDYNDCGINPRFSKCLTKLGNW</sequence>
<dbReference type="InterPro" id="IPR000092">
    <property type="entry name" value="Polyprenyl_synt"/>
</dbReference>
<evidence type="ECO:0000256" key="1">
    <source>
        <dbReference type="ARBA" id="ARBA00001946"/>
    </source>
</evidence>
<feature type="non-terminal residue" evidence="8">
    <location>
        <position position="1"/>
    </location>
</feature>
<keyword evidence="7" id="KW-1185">Reference proteome</keyword>
<keyword evidence="3" id="KW-0808">Transferase</keyword>
<dbReference type="GO" id="GO:0008299">
    <property type="term" value="P:isoprenoid biosynthetic process"/>
    <property type="evidence" value="ECO:0007669"/>
    <property type="project" value="UniProtKB-KW"/>
</dbReference>
<keyword evidence="4" id="KW-0479">Metal-binding</keyword>
<name>A0A9C6X7D2_FRAOC</name>
<dbReference type="GO" id="GO:0005739">
    <property type="term" value="C:mitochondrion"/>
    <property type="evidence" value="ECO:0007669"/>
    <property type="project" value="TreeGrafter"/>
</dbReference>
<dbReference type="GO" id="GO:0006744">
    <property type="term" value="P:ubiquinone biosynthetic process"/>
    <property type="evidence" value="ECO:0007669"/>
    <property type="project" value="TreeGrafter"/>
</dbReference>
<keyword evidence="5" id="KW-0460">Magnesium</keyword>
<evidence type="ECO:0000256" key="3">
    <source>
        <dbReference type="ARBA" id="ARBA00022679"/>
    </source>
</evidence>
<dbReference type="GeneID" id="127751264"/>
<dbReference type="InterPro" id="IPR033749">
    <property type="entry name" value="Polyprenyl_synt_CS"/>
</dbReference>